<gene>
    <name evidence="11" type="ORF">KP79_PYT10291</name>
</gene>
<evidence type="ECO:0000313" key="12">
    <source>
        <dbReference type="Proteomes" id="UP000242188"/>
    </source>
</evidence>
<feature type="compositionally biased region" description="Basic and acidic residues" evidence="8">
    <location>
        <begin position="258"/>
        <end position="268"/>
    </location>
</feature>
<dbReference type="PANTHER" id="PTHR24243">
    <property type="entry name" value="G-PROTEIN COUPLED RECEPTOR"/>
    <property type="match status" value="1"/>
</dbReference>
<feature type="transmembrane region" description="Helical" evidence="9">
    <location>
        <begin position="404"/>
        <end position="424"/>
    </location>
</feature>
<comment type="subcellular location">
    <subcellularLocation>
        <location evidence="1">Membrane</location>
        <topology evidence="1">Multi-pass membrane protein</topology>
    </subcellularLocation>
</comment>
<dbReference type="PRINTS" id="PR00237">
    <property type="entry name" value="GPCRRHODOPSN"/>
</dbReference>
<dbReference type="AlphaFoldDB" id="A0A210QBN5"/>
<accession>A0A210QBN5</accession>
<evidence type="ECO:0000256" key="6">
    <source>
        <dbReference type="ARBA" id="ARBA00023170"/>
    </source>
</evidence>
<evidence type="ECO:0000256" key="2">
    <source>
        <dbReference type="ARBA" id="ARBA00022692"/>
    </source>
</evidence>
<keyword evidence="6 11" id="KW-0675">Receptor</keyword>
<feature type="transmembrane region" description="Helical" evidence="9">
    <location>
        <begin position="33"/>
        <end position="53"/>
    </location>
</feature>
<dbReference type="Gene3D" id="1.20.1070.10">
    <property type="entry name" value="Rhodopsin 7-helix transmembrane proteins"/>
    <property type="match status" value="2"/>
</dbReference>
<evidence type="ECO:0000256" key="8">
    <source>
        <dbReference type="SAM" id="MobiDB-lite"/>
    </source>
</evidence>
<feature type="transmembrane region" description="Helical" evidence="9">
    <location>
        <begin position="145"/>
        <end position="165"/>
    </location>
</feature>
<sequence length="450" mass="51756">MAALPPPVLAGSGDDHGRLGSNYLARLLIPNDVVLGVYLLAGLFGNLLVIYVYSFKLKTKRDNRFFIPFLAIFDLLACAIGASFAMSLNILPLIYYGDTLCKTLWFLSEATTIASSLLLLVIGLQRYLKVCRPFEAQMTSMWKKIALVMTVVSACLISSPTVLFYGEIQLYTLASVTGVRCGKRSDDEHLVQGLVIYNIMLFATAVVGTITMAVLYGIIARAIYHQFLRHRKSTYKKKRQHVKSKPSDKSNSSMSYDSEDKVTMRKEYSTAPPSKSSNSYPTTQETEIESQPSFPESDLEEQSVDDFDVIERKNTKEKLKDEKEKRIKRRSFDVLRENIESIREKLQRERVYNHFRVHRCTYMFMTITLIFVVSYTPRVVLMLLESFEPDFWGSLSNSQMQVCYFLYRMYLLNHVTNPFIYGLFDSRFRSKAKRLLCPCLITRKTRVIRH</sequence>
<dbReference type="GO" id="GO:0004930">
    <property type="term" value="F:G protein-coupled receptor activity"/>
    <property type="evidence" value="ECO:0007669"/>
    <property type="project" value="UniProtKB-KW"/>
</dbReference>
<feature type="compositionally biased region" description="Basic residues" evidence="8">
    <location>
        <begin position="235"/>
        <end position="244"/>
    </location>
</feature>
<dbReference type="PROSITE" id="PS50262">
    <property type="entry name" value="G_PROTEIN_RECEP_F1_2"/>
    <property type="match status" value="1"/>
</dbReference>
<dbReference type="Proteomes" id="UP000242188">
    <property type="component" value="Unassembled WGS sequence"/>
</dbReference>
<keyword evidence="7" id="KW-0807">Transducer</keyword>
<dbReference type="CDD" id="cd00637">
    <property type="entry name" value="7tm_classA_rhodopsin-like"/>
    <property type="match status" value="1"/>
</dbReference>
<feature type="transmembrane region" description="Helical" evidence="9">
    <location>
        <begin position="195"/>
        <end position="224"/>
    </location>
</feature>
<keyword evidence="2 9" id="KW-0812">Transmembrane</keyword>
<evidence type="ECO:0000313" key="11">
    <source>
        <dbReference type="EMBL" id="OWF46144.1"/>
    </source>
</evidence>
<evidence type="ECO:0000256" key="3">
    <source>
        <dbReference type="ARBA" id="ARBA00022989"/>
    </source>
</evidence>
<evidence type="ECO:0000256" key="9">
    <source>
        <dbReference type="SAM" id="Phobius"/>
    </source>
</evidence>
<dbReference type="Pfam" id="PF00001">
    <property type="entry name" value="7tm_1"/>
    <property type="match status" value="1"/>
</dbReference>
<dbReference type="SUPFAM" id="SSF81321">
    <property type="entry name" value="Family A G protein-coupled receptor-like"/>
    <property type="match status" value="1"/>
</dbReference>
<feature type="compositionally biased region" description="Polar residues" evidence="8">
    <location>
        <begin position="271"/>
        <end position="294"/>
    </location>
</feature>
<dbReference type="OrthoDB" id="5969463at2759"/>
<feature type="transmembrane region" description="Helical" evidence="9">
    <location>
        <begin position="103"/>
        <end position="124"/>
    </location>
</feature>
<evidence type="ECO:0000256" key="1">
    <source>
        <dbReference type="ARBA" id="ARBA00004141"/>
    </source>
</evidence>
<feature type="region of interest" description="Disordered" evidence="8">
    <location>
        <begin position="235"/>
        <end position="302"/>
    </location>
</feature>
<dbReference type="InterPro" id="IPR000276">
    <property type="entry name" value="GPCR_Rhodpsn"/>
</dbReference>
<organism evidence="11 12">
    <name type="scientific">Mizuhopecten yessoensis</name>
    <name type="common">Japanese scallop</name>
    <name type="synonym">Patinopecten yessoensis</name>
    <dbReference type="NCBI Taxonomy" id="6573"/>
    <lineage>
        <taxon>Eukaryota</taxon>
        <taxon>Metazoa</taxon>
        <taxon>Spiralia</taxon>
        <taxon>Lophotrochozoa</taxon>
        <taxon>Mollusca</taxon>
        <taxon>Bivalvia</taxon>
        <taxon>Autobranchia</taxon>
        <taxon>Pteriomorphia</taxon>
        <taxon>Pectinida</taxon>
        <taxon>Pectinoidea</taxon>
        <taxon>Pectinidae</taxon>
        <taxon>Mizuhopecten</taxon>
    </lineage>
</organism>
<keyword evidence="3 9" id="KW-1133">Transmembrane helix</keyword>
<proteinExistence type="predicted"/>
<name>A0A210QBN5_MIZYE</name>
<reference evidence="11 12" key="1">
    <citation type="journal article" date="2017" name="Nat. Ecol. Evol.">
        <title>Scallop genome provides insights into evolution of bilaterian karyotype and development.</title>
        <authorList>
            <person name="Wang S."/>
            <person name="Zhang J."/>
            <person name="Jiao W."/>
            <person name="Li J."/>
            <person name="Xun X."/>
            <person name="Sun Y."/>
            <person name="Guo X."/>
            <person name="Huan P."/>
            <person name="Dong B."/>
            <person name="Zhang L."/>
            <person name="Hu X."/>
            <person name="Sun X."/>
            <person name="Wang J."/>
            <person name="Zhao C."/>
            <person name="Wang Y."/>
            <person name="Wang D."/>
            <person name="Huang X."/>
            <person name="Wang R."/>
            <person name="Lv J."/>
            <person name="Li Y."/>
            <person name="Zhang Z."/>
            <person name="Liu B."/>
            <person name="Lu W."/>
            <person name="Hui Y."/>
            <person name="Liang J."/>
            <person name="Zhou Z."/>
            <person name="Hou R."/>
            <person name="Li X."/>
            <person name="Liu Y."/>
            <person name="Li H."/>
            <person name="Ning X."/>
            <person name="Lin Y."/>
            <person name="Zhao L."/>
            <person name="Xing Q."/>
            <person name="Dou J."/>
            <person name="Li Y."/>
            <person name="Mao J."/>
            <person name="Guo H."/>
            <person name="Dou H."/>
            <person name="Li T."/>
            <person name="Mu C."/>
            <person name="Jiang W."/>
            <person name="Fu Q."/>
            <person name="Fu X."/>
            <person name="Miao Y."/>
            <person name="Liu J."/>
            <person name="Yu Q."/>
            <person name="Li R."/>
            <person name="Liao H."/>
            <person name="Li X."/>
            <person name="Kong Y."/>
            <person name="Jiang Z."/>
            <person name="Chourrout D."/>
            <person name="Li R."/>
            <person name="Bao Z."/>
        </authorList>
    </citation>
    <scope>NUCLEOTIDE SEQUENCE [LARGE SCALE GENOMIC DNA]</scope>
    <source>
        <strain evidence="11 12">PY_sf001</strain>
    </source>
</reference>
<keyword evidence="12" id="KW-1185">Reference proteome</keyword>
<feature type="transmembrane region" description="Helical" evidence="9">
    <location>
        <begin position="65"/>
        <end position="91"/>
    </location>
</feature>
<dbReference type="PANTHER" id="PTHR24243:SF208">
    <property type="entry name" value="PYROKININ-1 RECEPTOR"/>
    <property type="match status" value="1"/>
</dbReference>
<keyword evidence="5 9" id="KW-0472">Membrane</keyword>
<evidence type="ECO:0000256" key="4">
    <source>
        <dbReference type="ARBA" id="ARBA00023040"/>
    </source>
</evidence>
<feature type="transmembrane region" description="Helical" evidence="9">
    <location>
        <begin position="362"/>
        <end position="384"/>
    </location>
</feature>
<comment type="caution">
    <text evidence="11">The sequence shown here is derived from an EMBL/GenBank/DDBJ whole genome shotgun (WGS) entry which is preliminary data.</text>
</comment>
<dbReference type="EMBL" id="NEDP02004260">
    <property type="protein sequence ID" value="OWF46144.1"/>
    <property type="molecule type" value="Genomic_DNA"/>
</dbReference>
<feature type="domain" description="G-protein coupled receptors family 1 profile" evidence="10">
    <location>
        <begin position="45"/>
        <end position="421"/>
    </location>
</feature>
<evidence type="ECO:0000259" key="10">
    <source>
        <dbReference type="PROSITE" id="PS50262"/>
    </source>
</evidence>
<evidence type="ECO:0000256" key="5">
    <source>
        <dbReference type="ARBA" id="ARBA00023136"/>
    </source>
</evidence>
<evidence type="ECO:0000256" key="7">
    <source>
        <dbReference type="ARBA" id="ARBA00023224"/>
    </source>
</evidence>
<keyword evidence="4" id="KW-0297">G-protein coupled receptor</keyword>
<protein>
    <submittedName>
        <fullName evidence="11">Muscarinic acetylcholine receptor M4</fullName>
    </submittedName>
</protein>
<dbReference type="GO" id="GO:0016020">
    <property type="term" value="C:membrane"/>
    <property type="evidence" value="ECO:0007669"/>
    <property type="project" value="UniProtKB-SubCell"/>
</dbReference>
<dbReference type="InterPro" id="IPR017452">
    <property type="entry name" value="GPCR_Rhodpsn_7TM"/>
</dbReference>